<dbReference type="InterPro" id="IPR057744">
    <property type="entry name" value="OTAase-like"/>
</dbReference>
<sequence>MRVPHRLAERHSPNDVTSDTMGGGSDSKDLFGIRADVLIPGRGEPIPNGGIVISISEGIIVWVGPFADLPSEYSDVSFTKHSGAIMPGLWDVHTHFGGANVVSGLNDSIKSFMPGTQFQVGAVTVDDLRATLMAGFTSVRELGGMAGYLQPMIDNGAIVGPTVYSALCALSITGGHGDQHDCPLGLVRGENDGSNGIALCDGVDDCIKMVRSVVRNGAKVIKICSSGGVLSINDQPEDTQFSPAEIEAIVNEAARSGRVVAAHAIGKPGIINALRAGVKSIEHGMYLDKEVADLMKEKGAILVPTRHIVESLAAGSQDLPPVLLKKLNRLVQLSRDSYKLAVAEGVRVALGTDTLSSDRKNPLAHGRNAKELHWMKVAGMTPLQAIEAATATPPETLGRQGPQAGQLKEGFDADIIAVSKNPLDDVDVLTDPTNITHVWKGGKLFKST</sequence>
<evidence type="ECO:0000313" key="4">
    <source>
        <dbReference type="Proteomes" id="UP001265746"/>
    </source>
</evidence>
<feature type="domain" description="Amidohydrolase-related" evidence="2">
    <location>
        <begin position="85"/>
        <end position="444"/>
    </location>
</feature>
<dbReference type="CDD" id="cd01299">
    <property type="entry name" value="Met_dep_hydrolase_A"/>
    <property type="match status" value="1"/>
</dbReference>
<protein>
    <recommendedName>
        <fullName evidence="2">Amidohydrolase-related domain-containing protein</fullName>
    </recommendedName>
</protein>
<dbReference type="InterPro" id="IPR006680">
    <property type="entry name" value="Amidohydro-rel"/>
</dbReference>
<dbReference type="InterPro" id="IPR032466">
    <property type="entry name" value="Metal_Hydrolase"/>
</dbReference>
<dbReference type="Proteomes" id="UP001265746">
    <property type="component" value="Unassembled WGS sequence"/>
</dbReference>
<feature type="region of interest" description="Disordered" evidence="1">
    <location>
        <begin position="1"/>
        <end position="25"/>
    </location>
</feature>
<dbReference type="EMBL" id="JAUJFL010000001">
    <property type="protein sequence ID" value="KAK2613537.1"/>
    <property type="molecule type" value="Genomic_DNA"/>
</dbReference>
<organism evidence="3 4">
    <name type="scientific">Phomopsis amygdali</name>
    <name type="common">Fusicoccum amygdali</name>
    <dbReference type="NCBI Taxonomy" id="1214568"/>
    <lineage>
        <taxon>Eukaryota</taxon>
        <taxon>Fungi</taxon>
        <taxon>Dikarya</taxon>
        <taxon>Ascomycota</taxon>
        <taxon>Pezizomycotina</taxon>
        <taxon>Sordariomycetes</taxon>
        <taxon>Sordariomycetidae</taxon>
        <taxon>Diaporthales</taxon>
        <taxon>Diaporthaceae</taxon>
        <taxon>Diaporthe</taxon>
    </lineage>
</organism>
<dbReference type="SUPFAM" id="SSF51338">
    <property type="entry name" value="Composite domain of metallo-dependent hydrolases"/>
    <property type="match status" value="2"/>
</dbReference>
<dbReference type="Pfam" id="PF01979">
    <property type="entry name" value="Amidohydro_1"/>
    <property type="match status" value="1"/>
</dbReference>
<comment type="caution">
    <text evidence="3">The sequence shown here is derived from an EMBL/GenBank/DDBJ whole genome shotgun (WGS) entry which is preliminary data.</text>
</comment>
<dbReference type="SUPFAM" id="SSF51556">
    <property type="entry name" value="Metallo-dependent hydrolases"/>
    <property type="match status" value="1"/>
</dbReference>
<name>A0AAD9SQ03_PHOAM</name>
<dbReference type="PANTHER" id="PTHR43135">
    <property type="entry name" value="ALPHA-D-RIBOSE 1-METHYLPHOSPHONATE 5-TRIPHOSPHATE DIPHOSPHATASE"/>
    <property type="match status" value="1"/>
</dbReference>
<evidence type="ECO:0000313" key="3">
    <source>
        <dbReference type="EMBL" id="KAK2613537.1"/>
    </source>
</evidence>
<dbReference type="GO" id="GO:0016810">
    <property type="term" value="F:hydrolase activity, acting on carbon-nitrogen (but not peptide) bonds"/>
    <property type="evidence" value="ECO:0007669"/>
    <property type="project" value="InterPro"/>
</dbReference>
<keyword evidence="4" id="KW-1185">Reference proteome</keyword>
<gene>
    <name evidence="3" type="ORF">N8I77_000444</name>
</gene>
<accession>A0AAD9SQ03</accession>
<dbReference type="PANTHER" id="PTHR43135:SF3">
    <property type="entry name" value="ALPHA-D-RIBOSE 1-METHYLPHOSPHONATE 5-TRIPHOSPHATE DIPHOSPHATASE"/>
    <property type="match status" value="1"/>
</dbReference>
<dbReference type="AlphaFoldDB" id="A0AAD9SQ03"/>
<evidence type="ECO:0000259" key="2">
    <source>
        <dbReference type="Pfam" id="PF01979"/>
    </source>
</evidence>
<reference evidence="3" key="1">
    <citation type="submission" date="2023-06" db="EMBL/GenBank/DDBJ databases">
        <authorList>
            <person name="Noh H."/>
        </authorList>
    </citation>
    <scope>NUCLEOTIDE SEQUENCE</scope>
    <source>
        <strain evidence="3">DUCC20226</strain>
    </source>
</reference>
<dbReference type="InterPro" id="IPR011059">
    <property type="entry name" value="Metal-dep_hydrolase_composite"/>
</dbReference>
<dbReference type="InterPro" id="IPR051781">
    <property type="entry name" value="Metallo-dep_Hydrolase"/>
</dbReference>
<proteinExistence type="predicted"/>
<dbReference type="Gene3D" id="3.20.20.140">
    <property type="entry name" value="Metal-dependent hydrolases"/>
    <property type="match status" value="1"/>
</dbReference>
<evidence type="ECO:0000256" key="1">
    <source>
        <dbReference type="SAM" id="MobiDB-lite"/>
    </source>
</evidence>
<feature type="compositionally biased region" description="Basic and acidic residues" evidence="1">
    <location>
        <begin position="1"/>
        <end position="13"/>
    </location>
</feature>
<dbReference type="Gene3D" id="2.30.40.10">
    <property type="entry name" value="Urease, subunit C, domain 1"/>
    <property type="match status" value="1"/>
</dbReference>